<comment type="caution">
    <text evidence="1">The sequence shown here is derived from an EMBL/GenBank/DDBJ whole genome shotgun (WGS) entry which is preliminary data.</text>
</comment>
<organism evidence="1 2">
    <name type="scientific">Dreissena polymorpha</name>
    <name type="common">Zebra mussel</name>
    <name type="synonym">Mytilus polymorpha</name>
    <dbReference type="NCBI Taxonomy" id="45954"/>
    <lineage>
        <taxon>Eukaryota</taxon>
        <taxon>Metazoa</taxon>
        <taxon>Spiralia</taxon>
        <taxon>Lophotrochozoa</taxon>
        <taxon>Mollusca</taxon>
        <taxon>Bivalvia</taxon>
        <taxon>Autobranchia</taxon>
        <taxon>Heteroconchia</taxon>
        <taxon>Euheterodonta</taxon>
        <taxon>Imparidentia</taxon>
        <taxon>Neoheterodontei</taxon>
        <taxon>Myida</taxon>
        <taxon>Dreissenoidea</taxon>
        <taxon>Dreissenidae</taxon>
        <taxon>Dreissena</taxon>
    </lineage>
</organism>
<accession>A0A9D4DJE7</accession>
<dbReference type="Proteomes" id="UP000828390">
    <property type="component" value="Unassembled WGS sequence"/>
</dbReference>
<dbReference type="AlphaFoldDB" id="A0A9D4DJE7"/>
<proteinExistence type="predicted"/>
<reference evidence="1" key="2">
    <citation type="submission" date="2020-11" db="EMBL/GenBank/DDBJ databases">
        <authorList>
            <person name="McCartney M.A."/>
            <person name="Auch B."/>
            <person name="Kono T."/>
            <person name="Mallez S."/>
            <person name="Becker A."/>
            <person name="Gohl D.M."/>
            <person name="Silverstein K.A.T."/>
            <person name="Koren S."/>
            <person name="Bechman K.B."/>
            <person name="Herman A."/>
            <person name="Abrahante J.E."/>
            <person name="Garbe J."/>
        </authorList>
    </citation>
    <scope>NUCLEOTIDE SEQUENCE</scope>
    <source>
        <strain evidence="1">Duluth1</strain>
        <tissue evidence="1">Whole animal</tissue>
    </source>
</reference>
<dbReference type="EMBL" id="JAIWYP010000010">
    <property type="protein sequence ID" value="KAH3749625.1"/>
    <property type="molecule type" value="Genomic_DNA"/>
</dbReference>
<sequence>MRNCNQSVNLRKSILSLCDLDLDPSDLKPHQKVEVHERYLHAKYVRDLKNIEGAMRNCNKTVTEKSIISLSDLDPSDLKHHQKVEVHARYLHAKYVKDR</sequence>
<evidence type="ECO:0000313" key="1">
    <source>
        <dbReference type="EMBL" id="KAH3749625.1"/>
    </source>
</evidence>
<evidence type="ECO:0000313" key="2">
    <source>
        <dbReference type="Proteomes" id="UP000828390"/>
    </source>
</evidence>
<reference evidence="1" key="1">
    <citation type="journal article" date="2019" name="bioRxiv">
        <title>The Genome of the Zebra Mussel, Dreissena polymorpha: A Resource for Invasive Species Research.</title>
        <authorList>
            <person name="McCartney M.A."/>
            <person name="Auch B."/>
            <person name="Kono T."/>
            <person name="Mallez S."/>
            <person name="Zhang Y."/>
            <person name="Obille A."/>
            <person name="Becker A."/>
            <person name="Abrahante J.E."/>
            <person name="Garbe J."/>
            <person name="Badalamenti J.P."/>
            <person name="Herman A."/>
            <person name="Mangelson H."/>
            <person name="Liachko I."/>
            <person name="Sullivan S."/>
            <person name="Sone E.D."/>
            <person name="Koren S."/>
            <person name="Silverstein K.A.T."/>
            <person name="Beckman K.B."/>
            <person name="Gohl D.M."/>
        </authorList>
    </citation>
    <scope>NUCLEOTIDE SEQUENCE</scope>
    <source>
        <strain evidence="1">Duluth1</strain>
        <tissue evidence="1">Whole animal</tissue>
    </source>
</reference>
<name>A0A9D4DJE7_DREPO</name>
<protein>
    <submittedName>
        <fullName evidence="1">Uncharacterized protein</fullName>
    </submittedName>
</protein>
<keyword evidence="2" id="KW-1185">Reference proteome</keyword>
<gene>
    <name evidence="1" type="ORF">DPMN_184126</name>
</gene>